<dbReference type="Proteomes" id="UP000245699">
    <property type="component" value="Unassembled WGS sequence"/>
</dbReference>
<feature type="compositionally biased region" description="Basic and acidic residues" evidence="2">
    <location>
        <begin position="342"/>
        <end position="364"/>
    </location>
</feature>
<dbReference type="AlphaFoldDB" id="A0A2T9Z5U2"/>
<dbReference type="EMBL" id="MBFT01000012">
    <property type="protein sequence ID" value="PVU99916.1"/>
    <property type="molecule type" value="Genomic_DNA"/>
</dbReference>
<feature type="compositionally biased region" description="Basic and acidic residues" evidence="2">
    <location>
        <begin position="270"/>
        <end position="292"/>
    </location>
</feature>
<sequence>MNKKSSLKAVNPQTNYENKTFFYDKFPNQPNDDLESIGNQYYLQHATYTNSNTPASRINKYQDRSATDILGAKSTTYDALNANSYNRPIKSAPPIQQKSSLNAKIGKMEKIFNSLKFGSLRKENDFSTQNTLIENTNNSPTLQPNYKEQKINDLPGSNKVNNEMLGSGLTNSSSLKFIKRKSSRIKTLIDFFDKTTYPDNVEKNGRESPHVSRSDSLQAYDKKDKKSHVSIIIENFDVNSQPTQNINEKENESSHTFTQSNNNQYVPIKSDNKNKKTGESKDNHNILSENKHTCGNISSPRELETKAPNTPPKVNKESDYKTLNHTNTIVFDKETSKIVKELDKEPKTGKSDLQDKQKVPDVKLVKKKPLPPIRKNPITTGPKKEHVDENIPQTSKLHRSTSHQSKKSEYSISISSPISPYCSDIETNDYHETRKEKEKVEELQRIITRLQTNKSLLESKLAVQKAKLNLYLINMSRRYNDLQKEHEKLQADYSLMRRVYISQISDYIGLIDSKDDIIFELEMKLEEYNIK</sequence>
<feature type="region of interest" description="Disordered" evidence="2">
    <location>
        <begin position="240"/>
        <end position="319"/>
    </location>
</feature>
<protein>
    <submittedName>
        <fullName evidence="3">Uncharacterized protein</fullName>
    </submittedName>
</protein>
<feature type="region of interest" description="Disordered" evidence="2">
    <location>
        <begin position="196"/>
        <end position="224"/>
    </location>
</feature>
<evidence type="ECO:0000256" key="1">
    <source>
        <dbReference type="SAM" id="Coils"/>
    </source>
</evidence>
<organism evidence="3 4">
    <name type="scientific">Furculomyces boomerangus</name>
    <dbReference type="NCBI Taxonomy" id="61424"/>
    <lineage>
        <taxon>Eukaryota</taxon>
        <taxon>Fungi</taxon>
        <taxon>Fungi incertae sedis</taxon>
        <taxon>Zoopagomycota</taxon>
        <taxon>Kickxellomycotina</taxon>
        <taxon>Harpellomycetes</taxon>
        <taxon>Harpellales</taxon>
        <taxon>Harpellaceae</taxon>
        <taxon>Furculomyces</taxon>
    </lineage>
</organism>
<feature type="compositionally biased region" description="Polar residues" evidence="2">
    <location>
        <begin position="254"/>
        <end position="265"/>
    </location>
</feature>
<evidence type="ECO:0000313" key="3">
    <source>
        <dbReference type="EMBL" id="PVU99916.1"/>
    </source>
</evidence>
<reference evidence="3 4" key="1">
    <citation type="journal article" date="2018" name="MBio">
        <title>Comparative Genomics Reveals the Core Gene Toolbox for the Fungus-Insect Symbiosis.</title>
        <authorList>
            <person name="Wang Y."/>
            <person name="Stata M."/>
            <person name="Wang W."/>
            <person name="Stajich J.E."/>
            <person name="White M.M."/>
            <person name="Moncalvo J.M."/>
        </authorList>
    </citation>
    <scope>NUCLEOTIDE SEQUENCE [LARGE SCALE GENOMIC DNA]</scope>
    <source>
        <strain evidence="3 4">AUS-77-4</strain>
    </source>
</reference>
<gene>
    <name evidence="3" type="ORF">BB559_000279</name>
</gene>
<proteinExistence type="predicted"/>
<feature type="compositionally biased region" description="Basic residues" evidence="2">
    <location>
        <begin position="396"/>
        <end position="405"/>
    </location>
</feature>
<evidence type="ECO:0000256" key="2">
    <source>
        <dbReference type="SAM" id="MobiDB-lite"/>
    </source>
</evidence>
<feature type="coiled-coil region" evidence="1">
    <location>
        <begin position="433"/>
        <end position="499"/>
    </location>
</feature>
<dbReference type="OrthoDB" id="5600143at2759"/>
<evidence type="ECO:0000313" key="4">
    <source>
        <dbReference type="Proteomes" id="UP000245699"/>
    </source>
</evidence>
<keyword evidence="1" id="KW-0175">Coiled coil</keyword>
<name>A0A2T9Z5U2_9FUNG</name>
<keyword evidence="4" id="KW-1185">Reference proteome</keyword>
<comment type="caution">
    <text evidence="3">The sequence shown here is derived from an EMBL/GenBank/DDBJ whole genome shotgun (WGS) entry which is preliminary data.</text>
</comment>
<accession>A0A2T9Z5U2</accession>
<feature type="region of interest" description="Disordered" evidence="2">
    <location>
        <begin position="342"/>
        <end position="410"/>
    </location>
</feature>
<feature type="compositionally biased region" description="Basic and acidic residues" evidence="2">
    <location>
        <begin position="200"/>
        <end position="213"/>
    </location>
</feature>